<dbReference type="InterPro" id="IPR002677">
    <property type="entry name" value="Ribosomal_bL32"/>
</dbReference>
<reference evidence="6 7" key="1">
    <citation type="submission" date="2019-08" db="EMBL/GenBank/DDBJ databases">
        <authorList>
            <person name="Kuhnert P."/>
        </authorList>
    </citation>
    <scope>NUCLEOTIDE SEQUENCE [LARGE SCALE GENOMIC DNA]</scope>
    <source>
        <strain evidence="6 7">B36.5</strain>
    </source>
</reference>
<dbReference type="RefSeq" id="WP_081718631.1">
    <property type="nucleotide sequence ID" value="NZ_CDNC01000015.1"/>
</dbReference>
<evidence type="ECO:0000313" key="7">
    <source>
        <dbReference type="Proteomes" id="UP000323594"/>
    </source>
</evidence>
<dbReference type="Proteomes" id="UP000323594">
    <property type="component" value="Chromosome"/>
</dbReference>
<dbReference type="EMBL" id="CP042817">
    <property type="protein sequence ID" value="QEJ98377.1"/>
    <property type="molecule type" value="Genomic_DNA"/>
</dbReference>
<dbReference type="GO" id="GO:0015934">
    <property type="term" value="C:large ribosomal subunit"/>
    <property type="evidence" value="ECO:0007669"/>
    <property type="project" value="InterPro"/>
</dbReference>
<keyword evidence="3 5" id="KW-0687">Ribonucleoprotein</keyword>
<accession>A0AAE6IUA6</accession>
<dbReference type="PANTHER" id="PTHR35534:SF1">
    <property type="entry name" value="LARGE RIBOSOMAL SUBUNIT PROTEIN BL32"/>
    <property type="match status" value="1"/>
</dbReference>
<dbReference type="HAMAP" id="MF_00340">
    <property type="entry name" value="Ribosomal_bL32"/>
    <property type="match status" value="1"/>
</dbReference>
<evidence type="ECO:0000256" key="3">
    <source>
        <dbReference type="ARBA" id="ARBA00023274"/>
    </source>
</evidence>
<evidence type="ECO:0000256" key="5">
    <source>
        <dbReference type="HAMAP-Rule" id="MF_00340"/>
    </source>
</evidence>
<evidence type="ECO:0000313" key="6">
    <source>
        <dbReference type="EMBL" id="QEJ98377.1"/>
    </source>
</evidence>
<comment type="similarity">
    <text evidence="1 5">Belongs to the bacterial ribosomal protein bL32 family.</text>
</comment>
<dbReference type="SUPFAM" id="SSF57829">
    <property type="entry name" value="Zn-binding ribosomal proteins"/>
    <property type="match status" value="1"/>
</dbReference>
<evidence type="ECO:0000256" key="2">
    <source>
        <dbReference type="ARBA" id="ARBA00022980"/>
    </source>
</evidence>
<dbReference type="NCBIfam" id="TIGR01031">
    <property type="entry name" value="rpmF_bact"/>
    <property type="match status" value="1"/>
</dbReference>
<gene>
    <name evidence="5 6" type="primary">rpmF</name>
    <name evidence="6" type="ORF">FUT82_10470</name>
</gene>
<dbReference type="GO" id="GO:0003735">
    <property type="term" value="F:structural constituent of ribosome"/>
    <property type="evidence" value="ECO:0007669"/>
    <property type="project" value="InterPro"/>
</dbReference>
<sequence length="62" mass="6970">MAVPRAKTSKARTRRRRGINMRLTAPNLVECANCGNLIQSHRVCPKCGFYKGRQVVDPDTLN</sequence>
<keyword evidence="2 5" id="KW-0689">Ribosomal protein</keyword>
<name>A0AAE6IUA6_TREPH</name>
<dbReference type="GO" id="GO:0006412">
    <property type="term" value="P:translation"/>
    <property type="evidence" value="ECO:0007669"/>
    <property type="project" value="UniProtKB-UniRule"/>
</dbReference>
<dbReference type="InterPro" id="IPR044957">
    <property type="entry name" value="Ribosomal_bL32_bact"/>
</dbReference>
<dbReference type="InterPro" id="IPR011332">
    <property type="entry name" value="Ribosomal_zn-bd"/>
</dbReference>
<dbReference type="PANTHER" id="PTHR35534">
    <property type="entry name" value="50S RIBOSOMAL PROTEIN L32"/>
    <property type="match status" value="1"/>
</dbReference>
<organism evidence="6 7">
    <name type="scientific">Treponema phagedenis</name>
    <dbReference type="NCBI Taxonomy" id="162"/>
    <lineage>
        <taxon>Bacteria</taxon>
        <taxon>Pseudomonadati</taxon>
        <taxon>Spirochaetota</taxon>
        <taxon>Spirochaetia</taxon>
        <taxon>Spirochaetales</taxon>
        <taxon>Treponemataceae</taxon>
        <taxon>Treponema</taxon>
    </lineage>
</organism>
<dbReference type="AlphaFoldDB" id="A0AAE6IUA6"/>
<dbReference type="GeneID" id="57753399"/>
<evidence type="ECO:0000256" key="1">
    <source>
        <dbReference type="ARBA" id="ARBA00008560"/>
    </source>
</evidence>
<evidence type="ECO:0000256" key="4">
    <source>
        <dbReference type="ARBA" id="ARBA00035178"/>
    </source>
</evidence>
<proteinExistence type="inferred from homology"/>
<dbReference type="Pfam" id="PF01783">
    <property type="entry name" value="Ribosomal_L32p"/>
    <property type="match status" value="1"/>
</dbReference>
<protein>
    <recommendedName>
        <fullName evidence="4 5">Large ribosomal subunit protein bL32</fullName>
    </recommendedName>
</protein>